<keyword evidence="1" id="KW-0677">Repeat</keyword>
<sequence>MQRTRSARRRRTQKKLRSAAFGVLTTGAVTLSLLPATTSVAAADSPVSAWGRDTHYAVPPVKVGTTTPPQNREPQAPGGADAKLLAAFKAKAESPADAAAARQVAAATTTTTIPQGQGAIPWHRISDFRITDALVARVNYSTGNLMLASTSFDMAAVGNQLQLTQTYNSMDSSYGRMARRWWLNYERWLVDSGDKATVYDTSGASVTFTKPSSGSAWTTPAGYSKDLTKNSDGTWTLTDRKSGSKDTYNSNGTLTKVTDKNHGVFTVDQNASGGFKVTDTRSGRWIEIKKTVDKLRWDATDNTGRTVRYDLDGYDNLRAITDTTGKKTQFFYDGSNRVTKIITPENRVTKFTYDVAHRVTSMLRATSADATTGPTYTYAYSNTDANGAGTTTVTDPLGDATKYEHDSDGEVSKVTDPLGHHRSDTYDDNHNVKTATDAMGTGSDGSGGNETTYGWDGRNNPTSAKLPTGATASMSGYQTIAGSDLPGTMTTPDNVKSTYKYDTVGNTTSVAVSGDGGGTRDYVYNKATPTCGGFEGQTCSVEDERDKKTSFTYDDKGNLTKVTPPSPQGATTYTYDDKGRPDTVTDGRGVKLTYTYDDRDRTTKVTGPTATVTYTYDGDGNLTQRVDGTGTQTYQFDPLSRETIRTLQDGSQTELTYTADGNVETYRDPQGTTAYQYDDANRMTTLTAPDGKDTTYTYTNNDVLKTTTYPGGTVRTVTPDNSDRPKQIKVTSPKGTLIDLSYTYSYGASNTDGTKIRTTTDTVAGTKRSFEYNDAGRFSYAAETKGSTSVETWQYCYDAAGNLTSQGTTKGCPRGTTYTYNDASQLITKNGSATGWSYDKAGNETAGASETARTAETYTDFSQLSSITTNGTARAGQYASTDSSERVKLGETVFHNGPVGLSASTTAGVDTGFIRSPQGTLNSMTRSGKSYYYLTDALGSTVALADGSGTKVASYRYSPRGVTTPTENTGVSQPYRFAGTYQDPTDLYHMGARYYDTRTGRFTQNDPSGQEKNPYLYAEGDPVNRIDPTGLYGIDDFAKDIGTIAAGGGSTAAVGSGIGCGVGFFVATLPGCGAGAAVGSAIGGAVGVIGTTITVITLRN</sequence>
<reference evidence="6" key="1">
    <citation type="submission" date="2024-06" db="EMBL/GenBank/DDBJ databases">
        <title>Streptomyces sp. strain HUAS MG91 genome sequences.</title>
        <authorList>
            <person name="Mo P."/>
        </authorList>
    </citation>
    <scope>NUCLEOTIDE SEQUENCE</scope>
    <source>
        <strain evidence="6">HUAS MG91</strain>
    </source>
</reference>
<dbReference type="PANTHER" id="PTHR32305">
    <property type="match status" value="1"/>
</dbReference>
<dbReference type="Pfam" id="PF25023">
    <property type="entry name" value="TEN_YD-shell"/>
    <property type="match status" value="2"/>
</dbReference>
<evidence type="ECO:0000259" key="4">
    <source>
        <dbReference type="Pfam" id="PF20148"/>
    </source>
</evidence>
<accession>A0AAU8IZG3</accession>
<name>A0AAU8IZG3_9ACTN</name>
<gene>
    <name evidence="6" type="ORF">ABII15_29580</name>
</gene>
<evidence type="ECO:0000313" key="6">
    <source>
        <dbReference type="EMBL" id="XCJ73857.1"/>
    </source>
</evidence>
<protein>
    <submittedName>
        <fullName evidence="6">RHS repeat-associated core domain-containing protein</fullName>
    </submittedName>
</protein>
<feature type="compositionally biased region" description="Polar residues" evidence="2">
    <location>
        <begin position="560"/>
        <end position="574"/>
    </location>
</feature>
<dbReference type="InterPro" id="IPR006530">
    <property type="entry name" value="YD"/>
</dbReference>
<feature type="region of interest" description="Disordered" evidence="2">
    <location>
        <begin position="555"/>
        <end position="586"/>
    </location>
</feature>
<dbReference type="Pfam" id="PF05593">
    <property type="entry name" value="RHS_repeat"/>
    <property type="match status" value="3"/>
</dbReference>
<dbReference type="KEGG" id="stac:ABII15_29580"/>
<feature type="domain" description="Teneurin-like YD-shell" evidence="5">
    <location>
        <begin position="913"/>
        <end position="1008"/>
    </location>
</feature>
<proteinExistence type="predicted"/>
<dbReference type="EMBL" id="CP159534">
    <property type="protein sequence ID" value="XCJ73857.1"/>
    <property type="molecule type" value="Genomic_DNA"/>
</dbReference>
<dbReference type="NCBIfam" id="TIGR03696">
    <property type="entry name" value="Rhs_assc_core"/>
    <property type="match status" value="1"/>
</dbReference>
<dbReference type="InterPro" id="IPR022385">
    <property type="entry name" value="Rhs_assc_core"/>
</dbReference>
<organism evidence="6">
    <name type="scientific">Streptomyces tabacisoli</name>
    <dbReference type="NCBI Taxonomy" id="3156398"/>
    <lineage>
        <taxon>Bacteria</taxon>
        <taxon>Bacillati</taxon>
        <taxon>Actinomycetota</taxon>
        <taxon>Actinomycetes</taxon>
        <taxon>Kitasatosporales</taxon>
        <taxon>Streptomycetaceae</taxon>
        <taxon>Streptomyces</taxon>
    </lineage>
</organism>
<dbReference type="AlphaFoldDB" id="A0AAU8IZG3"/>
<feature type="compositionally biased region" description="Basic and acidic residues" evidence="2">
    <location>
        <begin position="403"/>
        <end position="431"/>
    </location>
</feature>
<dbReference type="Gene3D" id="2.180.10.10">
    <property type="entry name" value="RHS repeat-associated core"/>
    <property type="match status" value="2"/>
</dbReference>
<feature type="domain" description="Teneurin-like YD-shell" evidence="5">
    <location>
        <begin position="543"/>
        <end position="637"/>
    </location>
</feature>
<dbReference type="PANTHER" id="PTHR32305:SF15">
    <property type="entry name" value="PROTEIN RHSA-RELATED"/>
    <property type="match status" value="1"/>
</dbReference>
<evidence type="ECO:0000256" key="2">
    <source>
        <dbReference type="SAM" id="MobiDB-lite"/>
    </source>
</evidence>
<dbReference type="NCBIfam" id="TIGR01643">
    <property type="entry name" value="YD_repeat_2x"/>
    <property type="match status" value="5"/>
</dbReference>
<evidence type="ECO:0000259" key="5">
    <source>
        <dbReference type="Pfam" id="PF25023"/>
    </source>
</evidence>
<dbReference type="InterPro" id="IPR056823">
    <property type="entry name" value="TEN-like_YD-shell"/>
</dbReference>
<feature type="region of interest" description="Disordered" evidence="2">
    <location>
        <begin position="403"/>
        <end position="458"/>
    </location>
</feature>
<keyword evidence="3" id="KW-0732">Signal</keyword>
<dbReference type="InterPro" id="IPR050708">
    <property type="entry name" value="T6SS_VgrG/RHS"/>
</dbReference>
<evidence type="ECO:0000256" key="1">
    <source>
        <dbReference type="ARBA" id="ARBA00022737"/>
    </source>
</evidence>
<feature type="domain" description="DUF6531" evidence="4">
    <location>
        <begin position="138"/>
        <end position="208"/>
    </location>
</feature>
<dbReference type="InterPro" id="IPR031325">
    <property type="entry name" value="RHS_repeat"/>
</dbReference>
<dbReference type="Pfam" id="PF20148">
    <property type="entry name" value="DUF6531"/>
    <property type="match status" value="1"/>
</dbReference>
<feature type="signal peptide" evidence="3">
    <location>
        <begin position="1"/>
        <end position="42"/>
    </location>
</feature>
<evidence type="ECO:0000256" key="3">
    <source>
        <dbReference type="SAM" id="SignalP"/>
    </source>
</evidence>
<feature type="chain" id="PRO_5043482109" evidence="3">
    <location>
        <begin position="43"/>
        <end position="1100"/>
    </location>
</feature>
<dbReference type="RefSeq" id="WP_353945307.1">
    <property type="nucleotide sequence ID" value="NZ_CP159534.1"/>
</dbReference>
<dbReference type="InterPro" id="IPR045351">
    <property type="entry name" value="DUF6531"/>
</dbReference>
<feature type="compositionally biased region" description="Basic and acidic residues" evidence="2">
    <location>
        <begin position="575"/>
        <end position="586"/>
    </location>
</feature>